<dbReference type="AlphaFoldDB" id="A0A813JRE8"/>
<sequence>MADSSFTVFSETSSGSYVGGRGGSGTGGSGAEFSAVAGGCAAHPSKTIPDTVLPAGARAGSSRGISGGGSGTGRRTVATTEDSLMAAMRGAMESSVTTGKPGKRTSPLEYAVCACIAEDAELSHVYAGATAVSSEMTKAVCHKTTHSIRSAVKAISAAQKVSICFVLDTTGSMAGHIQGVKNQIGQIVTQIRSTGCKIAGLAFVGYKDWCDGADHFERLPFVSDVTALENFLSRIRPTGGGDFPEDVVGGLHNAVCLEWPQHGGTRVLFHIGDAPPHGRTGGGGQHYHNQGDDHPDGHPSDVPLNTLFQKIREKEIDYYFGKINGHCDDMLKIFARHYGRAIPQYDTSNPASIASSVSKSVMESVSTRSALAGDRRRDELPLDKSMPKWMMVPVASCTVMKLKLPASVKAIVDMESLEQTVTRSYLQVAPRPFDHGSCRLAFYGRQLFSAPRTNDSDSSVPSVVTDVPRGSPGFTASDEVVLKQFIKPPTDVKLDRSRYMVDLETQAVAAFLADCFNERLGRTSAASPIRLKFLMAKLARLKEDGGYRFMAMEKKFRGTEAMVKYTNNYSFVRASDSDEMNIRCALAVTFSHFTHEHTNGYCMVTDLQGIESSDVKGRDVMLLTDPAIHCPGVLRFGKTNMQQAGIDAFYKAHKCTKYCAALGLRMPSISLEK</sequence>
<dbReference type="EMBL" id="CAJNNW010026648">
    <property type="protein sequence ID" value="CAE8686817.1"/>
    <property type="molecule type" value="Genomic_DNA"/>
</dbReference>
<evidence type="ECO:0000313" key="10">
    <source>
        <dbReference type="Proteomes" id="UP000626109"/>
    </source>
</evidence>
<dbReference type="Proteomes" id="UP000626109">
    <property type="component" value="Unassembled WGS sequence"/>
</dbReference>
<protein>
    <recommendedName>
        <fullName evidence="8">Alpha-type protein kinase domain-containing protein</fullName>
    </recommendedName>
</protein>
<feature type="region of interest" description="Disordered" evidence="7">
    <location>
        <begin position="1"/>
        <end position="24"/>
    </location>
</feature>
<dbReference type="CDD" id="cd00198">
    <property type="entry name" value="vWFA"/>
    <property type="match status" value="1"/>
</dbReference>
<dbReference type="SUPFAM" id="SSF53300">
    <property type="entry name" value="vWA-like"/>
    <property type="match status" value="1"/>
</dbReference>
<evidence type="ECO:0000256" key="3">
    <source>
        <dbReference type="ARBA" id="ARBA00022527"/>
    </source>
</evidence>
<dbReference type="PROSITE" id="PS51158">
    <property type="entry name" value="ALPHA_KINASE"/>
    <property type="match status" value="1"/>
</dbReference>
<accession>A0A813JRE8</accession>
<dbReference type="GO" id="GO:0004674">
    <property type="term" value="F:protein serine/threonine kinase activity"/>
    <property type="evidence" value="ECO:0007669"/>
    <property type="project" value="UniProtKB-KW"/>
</dbReference>
<comment type="caution">
    <text evidence="9">The sequence shown here is derived from an EMBL/GenBank/DDBJ whole genome shotgun (WGS) entry which is preliminary data.</text>
</comment>
<evidence type="ECO:0000313" key="9">
    <source>
        <dbReference type="EMBL" id="CAE8686817.1"/>
    </source>
</evidence>
<evidence type="ECO:0000256" key="5">
    <source>
        <dbReference type="ARBA" id="ARBA00022729"/>
    </source>
</evidence>
<feature type="compositionally biased region" description="Polar residues" evidence="7">
    <location>
        <begin position="1"/>
        <end position="12"/>
    </location>
</feature>
<evidence type="ECO:0000256" key="1">
    <source>
        <dbReference type="ARBA" id="ARBA00004613"/>
    </source>
</evidence>
<dbReference type="SMART" id="SM00811">
    <property type="entry name" value="Alpha_kinase"/>
    <property type="match status" value="1"/>
</dbReference>
<dbReference type="InterPro" id="IPR004166">
    <property type="entry name" value="a-kinase_dom"/>
</dbReference>
<dbReference type="Gene3D" id="3.40.50.410">
    <property type="entry name" value="von Willebrand factor, type A domain"/>
    <property type="match status" value="1"/>
</dbReference>
<dbReference type="InterPro" id="IPR011009">
    <property type="entry name" value="Kinase-like_dom_sf"/>
</dbReference>
<feature type="domain" description="Alpha-type protein kinase" evidence="8">
    <location>
        <begin position="409"/>
        <end position="667"/>
    </location>
</feature>
<evidence type="ECO:0000256" key="2">
    <source>
        <dbReference type="ARBA" id="ARBA00022525"/>
    </source>
</evidence>
<evidence type="ECO:0000256" key="7">
    <source>
        <dbReference type="SAM" id="MobiDB-lite"/>
    </source>
</evidence>
<feature type="compositionally biased region" description="Basic and acidic residues" evidence="7">
    <location>
        <begin position="289"/>
        <end position="299"/>
    </location>
</feature>
<evidence type="ECO:0000256" key="4">
    <source>
        <dbReference type="ARBA" id="ARBA00022679"/>
    </source>
</evidence>
<dbReference type="Gene3D" id="3.20.200.10">
    <property type="entry name" value="MHCK/EF2 kinase"/>
    <property type="match status" value="1"/>
</dbReference>
<dbReference type="PANTHER" id="PTHR47763">
    <property type="entry name" value="ALPHA-PROTEIN KINASE VWKA"/>
    <property type="match status" value="1"/>
</dbReference>
<keyword evidence="5" id="KW-0732">Signal</keyword>
<reference evidence="9" key="1">
    <citation type="submission" date="2021-02" db="EMBL/GenBank/DDBJ databases">
        <authorList>
            <person name="Dougan E. K."/>
            <person name="Rhodes N."/>
            <person name="Thang M."/>
            <person name="Chan C."/>
        </authorList>
    </citation>
    <scope>NUCLEOTIDE SEQUENCE</scope>
</reference>
<keyword evidence="2" id="KW-0964">Secreted</keyword>
<dbReference type="InterPro" id="IPR036465">
    <property type="entry name" value="vWFA_dom_sf"/>
</dbReference>
<dbReference type="GO" id="GO:0005524">
    <property type="term" value="F:ATP binding"/>
    <property type="evidence" value="ECO:0007669"/>
    <property type="project" value="InterPro"/>
</dbReference>
<name>A0A813JRE8_POLGL</name>
<organism evidence="9 10">
    <name type="scientific">Polarella glacialis</name>
    <name type="common">Dinoflagellate</name>
    <dbReference type="NCBI Taxonomy" id="89957"/>
    <lineage>
        <taxon>Eukaryota</taxon>
        <taxon>Sar</taxon>
        <taxon>Alveolata</taxon>
        <taxon>Dinophyceae</taxon>
        <taxon>Suessiales</taxon>
        <taxon>Suessiaceae</taxon>
        <taxon>Polarella</taxon>
    </lineage>
</organism>
<keyword evidence="4" id="KW-0808">Transferase</keyword>
<gene>
    <name evidence="9" type="ORF">PGLA2088_LOCUS25159</name>
</gene>
<dbReference type="InterPro" id="IPR052969">
    <property type="entry name" value="Thr-specific_kinase-like"/>
</dbReference>
<dbReference type="SUPFAM" id="SSF56112">
    <property type="entry name" value="Protein kinase-like (PK-like)"/>
    <property type="match status" value="1"/>
</dbReference>
<dbReference type="Pfam" id="PF02816">
    <property type="entry name" value="Alpha_kinase"/>
    <property type="match status" value="1"/>
</dbReference>
<dbReference type="Pfam" id="PF25106">
    <property type="entry name" value="VWA_4"/>
    <property type="match status" value="1"/>
</dbReference>
<proteinExistence type="predicted"/>
<keyword evidence="3" id="KW-0723">Serine/threonine-protein kinase</keyword>
<feature type="region of interest" description="Disordered" evidence="7">
    <location>
        <begin position="278"/>
        <end position="303"/>
    </location>
</feature>
<evidence type="ECO:0000256" key="6">
    <source>
        <dbReference type="ARBA" id="ARBA00022777"/>
    </source>
</evidence>
<feature type="compositionally biased region" description="Low complexity" evidence="7">
    <location>
        <begin position="55"/>
        <end position="64"/>
    </location>
</feature>
<evidence type="ECO:0000259" key="8">
    <source>
        <dbReference type="PROSITE" id="PS51158"/>
    </source>
</evidence>
<keyword evidence="6" id="KW-0418">Kinase</keyword>
<feature type="region of interest" description="Disordered" evidence="7">
    <location>
        <begin position="51"/>
        <end position="76"/>
    </location>
</feature>
<dbReference type="PANTHER" id="PTHR47763:SF4">
    <property type="entry name" value="ALPHA-PROTEIN KINASE VWKA"/>
    <property type="match status" value="1"/>
</dbReference>
<dbReference type="InterPro" id="IPR056861">
    <property type="entry name" value="HMCN1-like_VWA"/>
</dbReference>
<dbReference type="Gene3D" id="3.30.200.20">
    <property type="entry name" value="Phosphorylase Kinase, domain 1"/>
    <property type="match status" value="1"/>
</dbReference>
<comment type="subcellular location">
    <subcellularLocation>
        <location evidence="1">Secreted</location>
    </subcellularLocation>
</comment>